<dbReference type="Gene3D" id="1.10.10.1600">
    <property type="entry name" value="Bacterial DNA polymerase III alpha subunit, thumb domain"/>
    <property type="match status" value="1"/>
</dbReference>
<protein>
    <recommendedName>
        <fullName evidence="3">DNA polymerase III subunit alpha</fullName>
        <ecNumber evidence="2">2.7.7.7</ecNumber>
    </recommendedName>
</protein>
<dbReference type="InterPro" id="IPR040982">
    <property type="entry name" value="DNA_pol3_finger"/>
</dbReference>
<dbReference type="CDD" id="cd12113">
    <property type="entry name" value="PHP_PolIIIA_DnaE3"/>
    <property type="match status" value="1"/>
</dbReference>
<accession>A0A955LKY4</accession>
<evidence type="ECO:0000256" key="5">
    <source>
        <dbReference type="ARBA" id="ARBA00022695"/>
    </source>
</evidence>
<dbReference type="InterPro" id="IPR012340">
    <property type="entry name" value="NA-bd_OB-fold"/>
</dbReference>
<proteinExistence type="predicted"/>
<evidence type="ECO:0000259" key="9">
    <source>
        <dbReference type="SMART" id="SM00481"/>
    </source>
</evidence>
<dbReference type="SUPFAM" id="SSF50249">
    <property type="entry name" value="Nucleic acid-binding proteins"/>
    <property type="match status" value="1"/>
</dbReference>
<organism evidence="10 11">
    <name type="scientific">candidate division WWE3 bacterium</name>
    <dbReference type="NCBI Taxonomy" id="2053526"/>
    <lineage>
        <taxon>Bacteria</taxon>
        <taxon>Katanobacteria</taxon>
    </lineage>
</organism>
<evidence type="ECO:0000256" key="4">
    <source>
        <dbReference type="ARBA" id="ARBA00022679"/>
    </source>
</evidence>
<dbReference type="InterPro" id="IPR003141">
    <property type="entry name" value="Pol/His_phosphatase_N"/>
</dbReference>
<dbReference type="SMART" id="SM00481">
    <property type="entry name" value="POLIIIAc"/>
    <property type="match status" value="1"/>
</dbReference>
<dbReference type="SUPFAM" id="SSF89550">
    <property type="entry name" value="PHP domain-like"/>
    <property type="match status" value="1"/>
</dbReference>
<gene>
    <name evidence="10" type="primary">dnaE</name>
    <name evidence="10" type="ORF">KC614_03195</name>
</gene>
<dbReference type="GO" id="GO:0003887">
    <property type="term" value="F:DNA-directed DNA polymerase activity"/>
    <property type="evidence" value="ECO:0007669"/>
    <property type="project" value="UniProtKB-KW"/>
</dbReference>
<keyword evidence="5 10" id="KW-0548">Nucleotidyltransferase</keyword>
<dbReference type="EC" id="2.7.7.7" evidence="2"/>
<comment type="subcellular location">
    <subcellularLocation>
        <location evidence="1">Cytoplasm</location>
    </subcellularLocation>
</comment>
<dbReference type="EMBL" id="JAGQKZ010000025">
    <property type="protein sequence ID" value="MCA9392182.1"/>
    <property type="molecule type" value="Genomic_DNA"/>
</dbReference>
<dbReference type="Pfam" id="PF02811">
    <property type="entry name" value="PHP"/>
    <property type="match status" value="1"/>
</dbReference>
<dbReference type="InterPro" id="IPR011708">
    <property type="entry name" value="DNA_pol3_alpha_NTPase_dom"/>
</dbReference>
<dbReference type="Pfam" id="PF14579">
    <property type="entry name" value="HHH_6"/>
    <property type="match status" value="1"/>
</dbReference>
<dbReference type="GO" id="GO:0008408">
    <property type="term" value="F:3'-5' exonuclease activity"/>
    <property type="evidence" value="ECO:0007669"/>
    <property type="project" value="InterPro"/>
</dbReference>
<name>A0A955LKY4_UNCKA</name>
<evidence type="ECO:0000313" key="10">
    <source>
        <dbReference type="EMBL" id="MCA9392182.1"/>
    </source>
</evidence>
<dbReference type="NCBIfam" id="NF004226">
    <property type="entry name" value="PRK05673.1"/>
    <property type="match status" value="1"/>
</dbReference>
<dbReference type="Gene3D" id="3.20.20.140">
    <property type="entry name" value="Metal-dependent hydrolases"/>
    <property type="match status" value="1"/>
</dbReference>
<keyword evidence="7" id="KW-0239">DNA-directed DNA polymerase</keyword>
<dbReference type="Proteomes" id="UP000751518">
    <property type="component" value="Unassembled WGS sequence"/>
</dbReference>
<keyword evidence="6" id="KW-0235">DNA replication</keyword>
<dbReference type="InterPro" id="IPR004013">
    <property type="entry name" value="PHP_dom"/>
</dbReference>
<comment type="caution">
    <text evidence="10">The sequence shown here is derived from an EMBL/GenBank/DDBJ whole genome shotgun (WGS) entry which is preliminary data.</text>
</comment>
<dbReference type="GO" id="GO:0005737">
    <property type="term" value="C:cytoplasm"/>
    <property type="evidence" value="ECO:0007669"/>
    <property type="project" value="UniProtKB-SubCell"/>
</dbReference>
<keyword evidence="4 10" id="KW-0808">Transferase</keyword>
<dbReference type="InterPro" id="IPR004805">
    <property type="entry name" value="DnaE2/DnaE/PolC"/>
</dbReference>
<dbReference type="InterPro" id="IPR016195">
    <property type="entry name" value="Pol/histidinol_Pase-like"/>
</dbReference>
<dbReference type="Pfam" id="PF17657">
    <property type="entry name" value="DNA_pol3_finger"/>
    <property type="match status" value="1"/>
</dbReference>
<reference evidence="10" key="1">
    <citation type="submission" date="2020-04" db="EMBL/GenBank/DDBJ databases">
        <authorList>
            <person name="Zhang T."/>
        </authorList>
    </citation>
    <scope>NUCLEOTIDE SEQUENCE</scope>
    <source>
        <strain evidence="10">HKST-UBA03</strain>
    </source>
</reference>
<feature type="domain" description="Polymerase/histidinol phosphatase N-terminal" evidence="9">
    <location>
        <begin position="4"/>
        <end position="71"/>
    </location>
</feature>
<evidence type="ECO:0000256" key="7">
    <source>
        <dbReference type="ARBA" id="ARBA00022932"/>
    </source>
</evidence>
<evidence type="ECO:0000256" key="6">
    <source>
        <dbReference type="ARBA" id="ARBA00022705"/>
    </source>
</evidence>
<evidence type="ECO:0000256" key="3">
    <source>
        <dbReference type="ARBA" id="ARBA00019114"/>
    </source>
</evidence>
<evidence type="ECO:0000256" key="2">
    <source>
        <dbReference type="ARBA" id="ARBA00012417"/>
    </source>
</evidence>
<dbReference type="Gene3D" id="1.10.150.870">
    <property type="match status" value="1"/>
</dbReference>
<comment type="catalytic activity">
    <reaction evidence="8">
        <text>DNA(n) + a 2'-deoxyribonucleoside 5'-triphosphate = DNA(n+1) + diphosphate</text>
        <dbReference type="Rhea" id="RHEA:22508"/>
        <dbReference type="Rhea" id="RHEA-COMP:17339"/>
        <dbReference type="Rhea" id="RHEA-COMP:17340"/>
        <dbReference type="ChEBI" id="CHEBI:33019"/>
        <dbReference type="ChEBI" id="CHEBI:61560"/>
        <dbReference type="ChEBI" id="CHEBI:173112"/>
        <dbReference type="EC" id="2.7.7.7"/>
    </reaction>
</comment>
<dbReference type="Gene3D" id="2.40.50.140">
    <property type="entry name" value="Nucleic acid-binding proteins"/>
    <property type="match status" value="1"/>
</dbReference>
<dbReference type="GO" id="GO:0006260">
    <property type="term" value="P:DNA replication"/>
    <property type="evidence" value="ECO:0007669"/>
    <property type="project" value="UniProtKB-KW"/>
</dbReference>
<dbReference type="CDD" id="cd04485">
    <property type="entry name" value="DnaE_OBF"/>
    <property type="match status" value="1"/>
</dbReference>
<dbReference type="NCBIfam" id="TIGR00594">
    <property type="entry name" value="polc"/>
    <property type="match status" value="1"/>
</dbReference>
<dbReference type="AlphaFoldDB" id="A0A955LKY4"/>
<dbReference type="InterPro" id="IPR004365">
    <property type="entry name" value="NA-bd_OB_tRNA"/>
</dbReference>
<dbReference type="InterPro" id="IPR029460">
    <property type="entry name" value="DNAPol_HHH"/>
</dbReference>
<dbReference type="Pfam" id="PF01336">
    <property type="entry name" value="tRNA_anti-codon"/>
    <property type="match status" value="1"/>
</dbReference>
<evidence type="ECO:0000313" key="11">
    <source>
        <dbReference type="Proteomes" id="UP000751518"/>
    </source>
</evidence>
<evidence type="ECO:0000256" key="1">
    <source>
        <dbReference type="ARBA" id="ARBA00004496"/>
    </source>
</evidence>
<dbReference type="PANTHER" id="PTHR32294:SF0">
    <property type="entry name" value="DNA POLYMERASE III SUBUNIT ALPHA"/>
    <property type="match status" value="1"/>
</dbReference>
<dbReference type="Pfam" id="PF07733">
    <property type="entry name" value="DNA_pol3_alpha"/>
    <property type="match status" value="1"/>
</dbReference>
<reference evidence="10" key="2">
    <citation type="journal article" date="2021" name="Microbiome">
        <title>Successional dynamics and alternative stable states in a saline activated sludge microbial community over 9 years.</title>
        <authorList>
            <person name="Wang Y."/>
            <person name="Ye J."/>
            <person name="Ju F."/>
            <person name="Liu L."/>
            <person name="Boyd J.A."/>
            <person name="Deng Y."/>
            <person name="Parks D.H."/>
            <person name="Jiang X."/>
            <person name="Yin X."/>
            <person name="Woodcroft B.J."/>
            <person name="Tyson G.W."/>
            <person name="Hugenholtz P."/>
            <person name="Polz M.F."/>
            <person name="Zhang T."/>
        </authorList>
    </citation>
    <scope>NUCLEOTIDE SEQUENCE</scope>
    <source>
        <strain evidence="10">HKST-UBA03</strain>
    </source>
</reference>
<dbReference type="PANTHER" id="PTHR32294">
    <property type="entry name" value="DNA POLYMERASE III SUBUNIT ALPHA"/>
    <property type="match status" value="1"/>
</dbReference>
<dbReference type="GO" id="GO:0003676">
    <property type="term" value="F:nucleic acid binding"/>
    <property type="evidence" value="ECO:0007669"/>
    <property type="project" value="InterPro"/>
</dbReference>
<sequence length="1081" mass="122240">MSFVHLHTHSEYSLLDGLSKVKDLVARAKELEMPSVALTDHGAMYGIIKFYVAARKAGIKPILGMEGYMARRGLADKEAGVDKEPFHILLLAKNYQGYQNLLKLSSVAHIEGFYYKPRIDKAHLRKYREGLISSTGCIQGEIPQALLYQSYDKAKELLKEYLDIFGKENYFVEIQRHQLNDTKGELYQLLERLNEGLKRLAKEFDLPLVATNDVHYVNETDAEAQDALLAIQTKEIVTDPTRKLTMLDSPDFFLKSRQQMLETFPDTSEAIDNSLMIADMIVDDYEIPMGEMIFPKFDIPGGLTAGEYLRKITYDRVGNKYENVNDELRKRIDYELGIIDNKGFSTYILIFEDLARYCKENNIIAIARGSACGSVVHYILDISPLDPVLYKLPFERFLNEERPTPPDIDLDIQDNARDQVIEYTVEKYGRDKVAQVATFGTMEARAAVRDVARVMDMPYTFADKIAKLIPPPKQGFHQSIEDAIETIPELKEMYDGNPEVKKVMDLAVKIQGVARHASTHAAAVIVADDDITNYAPLFKDRRTGRILTQYDMYSLDLNAVDDAVGLVKLDYLGIRTLSVIHDTLNLIKEKHGIDIDPYDIPLDDERVFKMLQEGDTTGVFQMESSGYRQLNRDMKPDRFEDISVMCALYRPGPMAMIPEYIGRKQDESKIDYPHPDLKDVLGDTYGIIAYQEQCLMIANVMAGYSIGRADLLRRAIGKKKKDLMAKEKKAFIEGAQNQGYTKKEAETVFDFIEKFAAYGFNRGHSASYGLVAYQTAYLKALYPLEFYTALLTNERHNTDKVAFIVNELKMKEIPVLPPDINKSRNIFTIEEAEEGGRGIRYGLSAIKNIGDAAVLGIVQERDENGDFTSLLDLCKRVNNQLLNKKTMESLIYAGALTEFGPRSAVLKVMAEYMEAGSKYQKQQEIGQNSLFGGSGEDYFSSVRRMPLLDEVNEQQVLAWEKEILGFYLTKNPHGEKIKKIGQYVHSPLNEITDNMVGKQVVLGGYITNKSVVMTKKGNREMAFLTMNDDLGSLEIIVFPDVYQNGARSIDVDSVVMVQGKLDAQDDGSFKLIANKLLIPEL</sequence>
<evidence type="ECO:0000256" key="8">
    <source>
        <dbReference type="ARBA" id="ARBA00049244"/>
    </source>
</evidence>
<dbReference type="InterPro" id="IPR041931">
    <property type="entry name" value="DNA_pol3_alpha_thumb_dom"/>
</dbReference>